<name>A0A7N6AV08_ANATE</name>
<dbReference type="InterPro" id="IPR001331">
    <property type="entry name" value="GDS_CDC24_CS"/>
</dbReference>
<dbReference type="CDD" id="cd11877">
    <property type="entry name" value="SH3_PIX"/>
    <property type="match status" value="1"/>
</dbReference>
<keyword evidence="4" id="KW-0966">Cell projection</keyword>
<proteinExistence type="predicted"/>
<dbReference type="Gene3D" id="2.30.29.30">
    <property type="entry name" value="Pleckstrin-homology domain (PH domain)/Phosphotyrosine-binding domain (PTB)"/>
    <property type="match status" value="1"/>
</dbReference>
<evidence type="ECO:0008006" key="14">
    <source>
        <dbReference type="Google" id="ProtNLM"/>
    </source>
</evidence>
<evidence type="ECO:0000256" key="7">
    <source>
        <dbReference type="SAM" id="MobiDB-lite"/>
    </source>
</evidence>
<dbReference type="PROSITE" id="PS50021">
    <property type="entry name" value="CH"/>
    <property type="match status" value="1"/>
</dbReference>
<dbReference type="PROSITE" id="PS50003">
    <property type="entry name" value="PH_DOMAIN"/>
    <property type="match status" value="1"/>
</dbReference>
<dbReference type="InterPro" id="IPR000219">
    <property type="entry name" value="DH_dom"/>
</dbReference>
<dbReference type="PANTHER" id="PTHR46026">
    <property type="entry name" value="RHO-TYPE GUANINE NUCLEOTIDE EXCHANGE FACTOR, ISOFORM F"/>
    <property type="match status" value="1"/>
</dbReference>
<keyword evidence="13" id="KW-1185">Reference proteome</keyword>
<feature type="domain" description="PH" evidence="9">
    <location>
        <begin position="395"/>
        <end position="500"/>
    </location>
</feature>
<accession>A0A7N6AV08</accession>
<dbReference type="Gene3D" id="2.30.30.40">
    <property type="entry name" value="SH3 Domains"/>
    <property type="match status" value="1"/>
</dbReference>
<dbReference type="Pfam" id="PF07653">
    <property type="entry name" value="SH3_2"/>
    <property type="match status" value="1"/>
</dbReference>
<keyword evidence="3" id="KW-0344">Guanine-nucleotide releasing factor</keyword>
<evidence type="ECO:0000256" key="4">
    <source>
        <dbReference type="ARBA" id="ARBA00023273"/>
    </source>
</evidence>
<dbReference type="PROSITE" id="PS50010">
    <property type="entry name" value="DH_2"/>
    <property type="match status" value="1"/>
</dbReference>
<dbReference type="InterPro" id="IPR046376">
    <property type="entry name" value="PH_Cool_Pix"/>
</dbReference>
<dbReference type="CDD" id="cd00160">
    <property type="entry name" value="RhoGEF"/>
    <property type="match status" value="1"/>
</dbReference>
<dbReference type="Pfam" id="PF16523">
    <property type="entry name" value="betaPIX_CC"/>
    <property type="match status" value="1"/>
</dbReference>
<dbReference type="GO" id="GO:0005737">
    <property type="term" value="C:cytoplasm"/>
    <property type="evidence" value="ECO:0007669"/>
    <property type="project" value="TreeGrafter"/>
</dbReference>
<dbReference type="PROSITE" id="PS50002">
    <property type="entry name" value="SH3"/>
    <property type="match status" value="1"/>
</dbReference>
<organism evidence="12 13">
    <name type="scientific">Anabas testudineus</name>
    <name type="common">Climbing perch</name>
    <name type="synonym">Anthias testudineus</name>
    <dbReference type="NCBI Taxonomy" id="64144"/>
    <lineage>
        <taxon>Eukaryota</taxon>
        <taxon>Metazoa</taxon>
        <taxon>Chordata</taxon>
        <taxon>Craniata</taxon>
        <taxon>Vertebrata</taxon>
        <taxon>Euteleostomi</taxon>
        <taxon>Actinopterygii</taxon>
        <taxon>Neopterygii</taxon>
        <taxon>Teleostei</taxon>
        <taxon>Neoteleostei</taxon>
        <taxon>Acanthomorphata</taxon>
        <taxon>Anabantaria</taxon>
        <taxon>Anabantiformes</taxon>
        <taxon>Anabantoidei</taxon>
        <taxon>Anabantidae</taxon>
        <taxon>Anabas</taxon>
    </lineage>
</organism>
<evidence type="ECO:0000259" key="10">
    <source>
        <dbReference type="PROSITE" id="PS50010"/>
    </source>
</evidence>
<sequence>MNSAEQTVTWLITLGVLESPKKTISDPEAFLQSSLKDGVVLCRLLERLSPGSTEKIYQEPKNDGECLSNIKEFLKGCTSFRVEVGAFSTFVPICGVYIKSGCRQVLFETCSSDDMSENSGQQLLVKARFNFQQTNEDELTFTKGDIISVTRQEEGGWWEGMLNGKTGWFPSNYVREVKGSGSPPKGFDTSAISKTYYNLVLQNILETETEYSKDLQSLLTNYLRPLQSTDNSDVALILGNLEEISTFQQMLVQSLEDCTKLPESQQRVGGFFLNLMPQMKALNVGYCSNHPSAVNVLTQHSEVLGEFMEGRGAVSPGILTLTTGLSKPFMRLDKYPTLLKELERHMEENHPDRPDIQKCMAVFKNLSVQCQEVRKRKELELQILTETIRLWEGDDIKTLGSVLYMSQVLVQSPGSEEKSERYLMLFPHVLLMLSASPRMSGFIFQGKLPLSSMTVTKLEDCEAHKNAFELSGTMFDRLQVGCTNQQDLQDWVEHLTRQIKHTTATGRSMTVAPTYHTLPHPSSHGLSHSTMAWAPLEPPNTPKPWSLSCLRPAPPLRPSAALCYKEVTDCDLSKSPKSVKKLLPKRKPERKQSEEEFALRKSTAALEEDAQILKVIEAYCTSAKTRQTLNSRPHVIIPGEEKVLVEDPSRNGQSAVEEKSLVDVVYALRDEVQELKQDNKKMKRSLEEEQRARRDLEKIVRRVLKSMNDPTWDETNL</sequence>
<dbReference type="PRINTS" id="PR00452">
    <property type="entry name" value="SH3DOMAIN"/>
</dbReference>
<dbReference type="InterPro" id="IPR011993">
    <property type="entry name" value="PH-like_dom_sf"/>
</dbReference>
<dbReference type="GO" id="GO:0030032">
    <property type="term" value="P:lamellipodium assembly"/>
    <property type="evidence" value="ECO:0007669"/>
    <property type="project" value="TreeGrafter"/>
</dbReference>
<dbReference type="SUPFAM" id="SSF47576">
    <property type="entry name" value="Calponin-homology domain, CH-domain"/>
    <property type="match status" value="1"/>
</dbReference>
<dbReference type="SMART" id="SM00233">
    <property type="entry name" value="PH"/>
    <property type="match status" value="1"/>
</dbReference>
<feature type="domain" description="DH" evidence="10">
    <location>
        <begin position="196"/>
        <end position="373"/>
    </location>
</feature>
<protein>
    <recommendedName>
        <fullName evidence="14">Rho guanine nucleotide exchange factor (GEF) 7a</fullName>
    </recommendedName>
</protein>
<feature type="coiled-coil region" evidence="6">
    <location>
        <begin position="665"/>
        <end position="706"/>
    </location>
</feature>
<dbReference type="FunFam" id="1.20.5.390:FF:000001">
    <property type="entry name" value="rho guanine nucleotide exchange factor 7 isoform X1"/>
    <property type="match status" value="1"/>
</dbReference>
<dbReference type="Proteomes" id="UP000265040">
    <property type="component" value="Chromosome 21"/>
</dbReference>
<dbReference type="SUPFAM" id="SSF50044">
    <property type="entry name" value="SH3-domain"/>
    <property type="match status" value="1"/>
</dbReference>
<dbReference type="AlphaFoldDB" id="A0A7N6AV08"/>
<evidence type="ECO:0000259" key="8">
    <source>
        <dbReference type="PROSITE" id="PS50002"/>
    </source>
</evidence>
<dbReference type="Gene3D" id="1.20.5.390">
    <property type="entry name" value="L1 transposable element, trimerization domain"/>
    <property type="match status" value="1"/>
</dbReference>
<evidence type="ECO:0000256" key="3">
    <source>
        <dbReference type="ARBA" id="ARBA00022658"/>
    </source>
</evidence>
<dbReference type="InterPro" id="IPR035899">
    <property type="entry name" value="DBL_dom_sf"/>
</dbReference>
<dbReference type="Pfam" id="PF00621">
    <property type="entry name" value="RhoGEF"/>
    <property type="match status" value="1"/>
</dbReference>
<evidence type="ECO:0000259" key="9">
    <source>
        <dbReference type="PROSITE" id="PS50003"/>
    </source>
</evidence>
<evidence type="ECO:0000256" key="6">
    <source>
        <dbReference type="SAM" id="Coils"/>
    </source>
</evidence>
<evidence type="ECO:0000256" key="2">
    <source>
        <dbReference type="ARBA" id="ARBA00022443"/>
    </source>
</evidence>
<dbReference type="PROSITE" id="PS00741">
    <property type="entry name" value="DH_1"/>
    <property type="match status" value="1"/>
</dbReference>
<dbReference type="FunFam" id="1.20.900.10:FF:000016">
    <property type="entry name" value="Rho guanine nucleotide exchange factor 6"/>
    <property type="match status" value="1"/>
</dbReference>
<comment type="subcellular location">
    <subcellularLocation>
        <location evidence="1">Cell projection</location>
        <location evidence="1">Lamellipodium</location>
    </subcellularLocation>
</comment>
<reference evidence="12" key="3">
    <citation type="submission" date="2025-09" db="UniProtKB">
        <authorList>
            <consortium name="Ensembl"/>
        </authorList>
    </citation>
    <scope>IDENTIFICATION</scope>
</reference>
<dbReference type="SMART" id="SM00325">
    <property type="entry name" value="RhoGEF"/>
    <property type="match status" value="1"/>
</dbReference>
<dbReference type="Pfam" id="PF16614">
    <property type="entry name" value="RhoGEF67_u2"/>
    <property type="match status" value="1"/>
</dbReference>
<dbReference type="GeneTree" id="ENSGT00940000155360"/>
<dbReference type="Gene3D" id="1.20.900.10">
    <property type="entry name" value="Dbl homology (DH) domain"/>
    <property type="match status" value="1"/>
</dbReference>
<dbReference type="SUPFAM" id="SSF48065">
    <property type="entry name" value="DBL homology domain (DH-domain)"/>
    <property type="match status" value="1"/>
</dbReference>
<dbReference type="GO" id="GO:0005085">
    <property type="term" value="F:guanyl-nucleotide exchange factor activity"/>
    <property type="evidence" value="ECO:0007669"/>
    <property type="project" value="UniProtKB-KW"/>
</dbReference>
<dbReference type="InterPro" id="IPR001452">
    <property type="entry name" value="SH3_domain"/>
</dbReference>
<dbReference type="FunFam" id="2.30.30.40:FF:000034">
    <property type="entry name" value="Rho guanine nucleotide exchange factor (GEF) 7"/>
    <property type="match status" value="1"/>
</dbReference>
<dbReference type="InterPro" id="IPR032409">
    <property type="entry name" value="GEF6/7_CC"/>
</dbReference>
<feature type="region of interest" description="Disordered" evidence="7">
    <location>
        <begin position="504"/>
        <end position="535"/>
    </location>
</feature>
<dbReference type="InterPro" id="IPR001715">
    <property type="entry name" value="CH_dom"/>
</dbReference>
<dbReference type="GO" id="GO:0030027">
    <property type="term" value="C:lamellipodium"/>
    <property type="evidence" value="ECO:0007669"/>
    <property type="project" value="UniProtKB-SubCell"/>
</dbReference>
<feature type="domain" description="SH3" evidence="8">
    <location>
        <begin position="120"/>
        <end position="179"/>
    </location>
</feature>
<keyword evidence="6" id="KW-0175">Coiled coil</keyword>
<dbReference type="InterPro" id="IPR036028">
    <property type="entry name" value="SH3-like_dom_sf"/>
</dbReference>
<dbReference type="SUPFAM" id="SSF50729">
    <property type="entry name" value="PH domain-like"/>
    <property type="match status" value="1"/>
</dbReference>
<evidence type="ECO:0000259" key="11">
    <source>
        <dbReference type="PROSITE" id="PS50021"/>
    </source>
</evidence>
<dbReference type="GO" id="GO:0035556">
    <property type="term" value="P:intracellular signal transduction"/>
    <property type="evidence" value="ECO:0007669"/>
    <property type="project" value="InterPro"/>
</dbReference>
<feature type="compositionally biased region" description="Low complexity" evidence="7">
    <location>
        <begin position="516"/>
        <end position="530"/>
    </location>
</feature>
<dbReference type="InterPro" id="IPR036872">
    <property type="entry name" value="CH_dom_sf"/>
</dbReference>
<dbReference type="FunFam" id="2.30.29.30:FF:000094">
    <property type="entry name" value="Rho guanine nucleotide exchange factor 7"/>
    <property type="match status" value="1"/>
</dbReference>
<reference evidence="12" key="1">
    <citation type="submission" date="2021-04" db="EMBL/GenBank/DDBJ databases">
        <authorList>
            <consortium name="Wellcome Sanger Institute Data Sharing"/>
        </authorList>
    </citation>
    <scope>NUCLEOTIDE SEQUENCE [LARGE SCALE GENOMIC DNA]</scope>
</reference>
<dbReference type="Pfam" id="PF00307">
    <property type="entry name" value="CH"/>
    <property type="match status" value="1"/>
</dbReference>
<dbReference type="CDD" id="cd01225">
    <property type="entry name" value="PH_Cool_Pix"/>
    <property type="match status" value="1"/>
</dbReference>
<dbReference type="SMART" id="SM00326">
    <property type="entry name" value="SH3"/>
    <property type="match status" value="1"/>
</dbReference>
<dbReference type="Ensembl" id="ENSATET00000057888.1">
    <property type="protein sequence ID" value="ENSATEP00000054398.1"/>
    <property type="gene ID" value="ENSATEG00000008786.3"/>
</dbReference>
<evidence type="ECO:0000313" key="13">
    <source>
        <dbReference type="Proteomes" id="UP000265040"/>
    </source>
</evidence>
<evidence type="ECO:0000256" key="1">
    <source>
        <dbReference type="ARBA" id="ARBA00004510"/>
    </source>
</evidence>
<dbReference type="Pfam" id="PF00169">
    <property type="entry name" value="PH"/>
    <property type="match status" value="1"/>
</dbReference>
<evidence type="ECO:0000313" key="12">
    <source>
        <dbReference type="Ensembl" id="ENSATEP00000054398.1"/>
    </source>
</evidence>
<dbReference type="Gene3D" id="1.10.418.10">
    <property type="entry name" value="Calponin-like domain"/>
    <property type="match status" value="1"/>
</dbReference>
<evidence type="ECO:0000256" key="5">
    <source>
        <dbReference type="PROSITE-ProRule" id="PRU00192"/>
    </source>
</evidence>
<reference evidence="12" key="2">
    <citation type="submission" date="2025-08" db="UniProtKB">
        <authorList>
            <consortium name="Ensembl"/>
        </authorList>
    </citation>
    <scope>IDENTIFICATION</scope>
</reference>
<feature type="domain" description="Calponin-homology (CH)" evidence="11">
    <location>
        <begin position="1"/>
        <end position="132"/>
    </location>
</feature>
<keyword evidence="2 5" id="KW-0728">SH3 domain</keyword>
<dbReference type="InterPro" id="IPR001849">
    <property type="entry name" value="PH_domain"/>
</dbReference>
<dbReference type="PANTHER" id="PTHR46026:SF3">
    <property type="entry name" value="RHO GUANINE NUCLEOTIDE EXCHANGE FACTOR 7"/>
    <property type="match status" value="1"/>
</dbReference>